<feature type="compositionally biased region" description="Basic residues" evidence="1">
    <location>
        <begin position="30"/>
        <end position="39"/>
    </location>
</feature>
<proteinExistence type="predicted"/>
<gene>
    <name evidence="2" type="ORF">E2C01_022981</name>
</gene>
<protein>
    <submittedName>
        <fullName evidence="2">Uncharacterized protein</fullName>
    </submittedName>
</protein>
<accession>A0A5B7E6U4</accession>
<evidence type="ECO:0000256" key="1">
    <source>
        <dbReference type="SAM" id="MobiDB-lite"/>
    </source>
</evidence>
<sequence>MPKPIHRHDHYHHHNNKKEHARTLIVTLIHHHHHHHHHNNNNNNNNSNKDNNNQQSAWGKRIPIIAGRAHGDNNHPALSLALSLPLLFSTATAAGTSHIAGELVSRGEKRDSICSLILSAEEKFRLGNKCISPIQIQLDERSVEIPIESSVIKVG</sequence>
<evidence type="ECO:0000313" key="2">
    <source>
        <dbReference type="EMBL" id="MPC29732.1"/>
    </source>
</evidence>
<feature type="region of interest" description="Disordered" evidence="1">
    <location>
        <begin position="30"/>
        <end position="55"/>
    </location>
</feature>
<dbReference type="Proteomes" id="UP000324222">
    <property type="component" value="Unassembled WGS sequence"/>
</dbReference>
<evidence type="ECO:0000313" key="3">
    <source>
        <dbReference type="Proteomes" id="UP000324222"/>
    </source>
</evidence>
<comment type="caution">
    <text evidence="2">The sequence shown here is derived from an EMBL/GenBank/DDBJ whole genome shotgun (WGS) entry which is preliminary data.</text>
</comment>
<feature type="compositionally biased region" description="Low complexity" evidence="1">
    <location>
        <begin position="40"/>
        <end position="53"/>
    </location>
</feature>
<name>A0A5B7E6U4_PORTR</name>
<dbReference type="AlphaFoldDB" id="A0A5B7E6U4"/>
<keyword evidence="3" id="KW-1185">Reference proteome</keyword>
<organism evidence="2 3">
    <name type="scientific">Portunus trituberculatus</name>
    <name type="common">Swimming crab</name>
    <name type="synonym">Neptunus trituberculatus</name>
    <dbReference type="NCBI Taxonomy" id="210409"/>
    <lineage>
        <taxon>Eukaryota</taxon>
        <taxon>Metazoa</taxon>
        <taxon>Ecdysozoa</taxon>
        <taxon>Arthropoda</taxon>
        <taxon>Crustacea</taxon>
        <taxon>Multicrustacea</taxon>
        <taxon>Malacostraca</taxon>
        <taxon>Eumalacostraca</taxon>
        <taxon>Eucarida</taxon>
        <taxon>Decapoda</taxon>
        <taxon>Pleocyemata</taxon>
        <taxon>Brachyura</taxon>
        <taxon>Eubrachyura</taxon>
        <taxon>Portunoidea</taxon>
        <taxon>Portunidae</taxon>
        <taxon>Portuninae</taxon>
        <taxon>Portunus</taxon>
    </lineage>
</organism>
<dbReference type="EMBL" id="VSRR010002126">
    <property type="protein sequence ID" value="MPC29732.1"/>
    <property type="molecule type" value="Genomic_DNA"/>
</dbReference>
<reference evidence="2 3" key="1">
    <citation type="submission" date="2019-05" db="EMBL/GenBank/DDBJ databases">
        <title>Another draft genome of Portunus trituberculatus and its Hox gene families provides insights of decapod evolution.</title>
        <authorList>
            <person name="Jeong J.-H."/>
            <person name="Song I."/>
            <person name="Kim S."/>
            <person name="Choi T."/>
            <person name="Kim D."/>
            <person name="Ryu S."/>
            <person name="Kim W."/>
        </authorList>
    </citation>
    <scope>NUCLEOTIDE SEQUENCE [LARGE SCALE GENOMIC DNA]</scope>
    <source>
        <tissue evidence="2">Muscle</tissue>
    </source>
</reference>